<dbReference type="Proteomes" id="UP000030403">
    <property type="component" value="Unassembled WGS sequence"/>
</dbReference>
<dbReference type="EMBL" id="AVPF01000028">
    <property type="protein sequence ID" value="KGX86807.1"/>
    <property type="molecule type" value="Genomic_DNA"/>
</dbReference>
<dbReference type="eggNOG" id="ENOG5033J9M">
    <property type="taxonomic scope" value="Bacteria"/>
</dbReference>
<evidence type="ECO:0000313" key="3">
    <source>
        <dbReference type="Proteomes" id="UP000030403"/>
    </source>
</evidence>
<reference evidence="2 3" key="1">
    <citation type="submission" date="2013-08" db="EMBL/GenBank/DDBJ databases">
        <authorList>
            <person name="Huang J."/>
            <person name="Wang G."/>
        </authorList>
    </citation>
    <scope>NUCLEOTIDE SEQUENCE [LARGE SCALE GENOMIC DNA]</scope>
    <source>
        <strain evidence="2 3">BH030004</strain>
    </source>
</reference>
<feature type="domain" description="DUF8042" evidence="1">
    <location>
        <begin position="5"/>
        <end position="123"/>
    </location>
</feature>
<dbReference type="OrthoDB" id="2691503at2"/>
<protein>
    <recommendedName>
        <fullName evidence="1">DUF8042 domain-containing protein</fullName>
    </recommendedName>
</protein>
<evidence type="ECO:0000259" key="1">
    <source>
        <dbReference type="Pfam" id="PF26154"/>
    </source>
</evidence>
<dbReference type="STRING" id="1385511.GCA_000425225_01857"/>
<sequence length="127" mass="15097">MSQLTEEQMHFLKQYDHLLQTMSEGFEYLEENIKEEAPPQVDQVFADIVQAMQQLNQGNQQLAAILEKPEQIKPLMEDFQDIVNMMTEWFELNTVDGRYSLLNNRVVPTFESWRYSMHELLKPYVSH</sequence>
<keyword evidence="3" id="KW-1185">Reference proteome</keyword>
<organism evidence="2 3">
    <name type="scientific">Pontibacillus marinus BH030004 = DSM 16465</name>
    <dbReference type="NCBI Taxonomy" id="1385511"/>
    <lineage>
        <taxon>Bacteria</taxon>
        <taxon>Bacillati</taxon>
        <taxon>Bacillota</taxon>
        <taxon>Bacilli</taxon>
        <taxon>Bacillales</taxon>
        <taxon>Bacillaceae</taxon>
        <taxon>Pontibacillus</taxon>
    </lineage>
</organism>
<accession>A0A0A5HT45</accession>
<evidence type="ECO:0000313" key="2">
    <source>
        <dbReference type="EMBL" id="KGX86807.1"/>
    </source>
</evidence>
<gene>
    <name evidence="2" type="ORF">N783_11595</name>
</gene>
<dbReference type="RefSeq" id="WP_036842300.1">
    <property type="nucleotide sequence ID" value="NZ_AULJ01000018.1"/>
</dbReference>
<comment type="caution">
    <text evidence="2">The sequence shown here is derived from an EMBL/GenBank/DDBJ whole genome shotgun (WGS) entry which is preliminary data.</text>
</comment>
<name>A0A0A5HT45_9BACI</name>
<dbReference type="Pfam" id="PF26154">
    <property type="entry name" value="DUF8042"/>
    <property type="match status" value="1"/>
</dbReference>
<proteinExistence type="predicted"/>
<dbReference type="AlphaFoldDB" id="A0A0A5HT45"/>
<dbReference type="InterPro" id="IPR058355">
    <property type="entry name" value="DUF8042"/>
</dbReference>